<dbReference type="InterPro" id="IPR029052">
    <property type="entry name" value="Metallo-depent_PP-like"/>
</dbReference>
<proteinExistence type="predicted"/>
<reference evidence="2" key="1">
    <citation type="journal article" date="2019" name="Int. J. Syst. Evol. Microbiol.">
        <title>The Global Catalogue of Microorganisms (GCM) 10K type strain sequencing project: providing services to taxonomists for standard genome sequencing and annotation.</title>
        <authorList>
            <consortium name="The Broad Institute Genomics Platform"/>
            <consortium name="The Broad Institute Genome Sequencing Center for Infectious Disease"/>
            <person name="Wu L."/>
            <person name="Ma J."/>
        </authorList>
    </citation>
    <scope>NUCLEOTIDE SEQUENCE [LARGE SCALE GENOMIC DNA]</scope>
    <source>
        <strain evidence="2">JCM 16961</strain>
    </source>
</reference>
<evidence type="ECO:0000313" key="1">
    <source>
        <dbReference type="EMBL" id="GAA3699295.1"/>
    </source>
</evidence>
<dbReference type="SUPFAM" id="SSF56300">
    <property type="entry name" value="Metallo-dependent phosphatases"/>
    <property type="match status" value="1"/>
</dbReference>
<name>A0ABP7D4K1_9MICC</name>
<dbReference type="EMBL" id="BAABCJ010000001">
    <property type="protein sequence ID" value="GAA3699295.1"/>
    <property type="molecule type" value="Genomic_DNA"/>
</dbReference>
<comment type="caution">
    <text evidence="1">The sequence shown here is derived from an EMBL/GenBank/DDBJ whole genome shotgun (WGS) entry which is preliminary data.</text>
</comment>
<evidence type="ECO:0008006" key="3">
    <source>
        <dbReference type="Google" id="ProtNLM"/>
    </source>
</evidence>
<protein>
    <recommendedName>
        <fullName evidence="3">Calcineurin-like phosphoesterase domain-containing protein</fullName>
    </recommendedName>
</protein>
<gene>
    <name evidence="1" type="ORF">GCM10022377_10370</name>
</gene>
<evidence type="ECO:0000313" key="2">
    <source>
        <dbReference type="Proteomes" id="UP001501536"/>
    </source>
</evidence>
<accession>A0ABP7D4K1</accession>
<sequence length="444" mass="48189">MACVYARAKAETPEIDHDLSGAQVALALKGIGRAVHKATISSHRAGTCSCDAGGSDPVVEAAGESELHSATGSSYVRYSERPWGYEDHCDFIRQQGQDPDEVTFTWGWTSNPSGGFWNKLNNVRPIKQDEACTPGTAWPVIQQAAPVQVTIAHRPSRPRRDLLMAIKGADTQIGFRQLADGTMDPFHDAAAMAAFVKVCLQEQPEKIQILGDFLDLASQGRFSQEAAFAQTTQAALDTGHQFLAELRTACPTADIIVIEGNHDKRMQSFIEANALAAFGLKRAQMPDSWPVMSLPYLLRLDELSVRYVDAYPAATDWDNDTTRNIHGTKANSRGSTTAQYVSDLPHLNTWAGHTHRTEITYRSSIGHRGQPVESYSANPGCLCRTDGAVPSVNGAIGADGTPAGVVENWQQGFGVLLYTDTESWPQVYRIRNGAAIYNGALIAA</sequence>
<keyword evidence="2" id="KW-1185">Reference proteome</keyword>
<organism evidence="1 2">
    <name type="scientific">Zhihengliuella alba</name>
    <dbReference type="NCBI Taxonomy" id="547018"/>
    <lineage>
        <taxon>Bacteria</taxon>
        <taxon>Bacillati</taxon>
        <taxon>Actinomycetota</taxon>
        <taxon>Actinomycetes</taxon>
        <taxon>Micrococcales</taxon>
        <taxon>Micrococcaceae</taxon>
        <taxon>Zhihengliuella</taxon>
    </lineage>
</organism>
<dbReference type="Proteomes" id="UP001501536">
    <property type="component" value="Unassembled WGS sequence"/>
</dbReference>